<dbReference type="InterPro" id="IPR014710">
    <property type="entry name" value="RmlC-like_jellyroll"/>
</dbReference>
<dbReference type="Proteomes" id="UP001209701">
    <property type="component" value="Unassembled WGS sequence"/>
</dbReference>
<comment type="caution">
    <text evidence="1">The sequence shown here is derived from an EMBL/GenBank/DDBJ whole genome shotgun (WGS) entry which is preliminary data.</text>
</comment>
<dbReference type="EMBL" id="JAJIRN010000008">
    <property type="protein sequence ID" value="MCV2370094.1"/>
    <property type="molecule type" value="Genomic_DNA"/>
</dbReference>
<gene>
    <name evidence="1" type="ORF">LNV07_18585</name>
</gene>
<reference evidence="1 2" key="1">
    <citation type="submission" date="2021-11" db="EMBL/GenBank/DDBJ databases">
        <authorList>
            <person name="Liang Q."/>
            <person name="Mou H."/>
            <person name="Liu Z."/>
        </authorList>
    </citation>
    <scope>NUCLEOTIDE SEQUENCE [LARGE SCALE GENOMIC DNA]</scope>
    <source>
        <strain evidence="1 2">CHU3</strain>
    </source>
</reference>
<dbReference type="Gene3D" id="2.60.120.10">
    <property type="entry name" value="Jelly Rolls"/>
    <property type="match status" value="1"/>
</dbReference>
<organism evidence="1 2">
    <name type="scientific">Roseateles oligotrophus</name>
    <dbReference type="NCBI Taxonomy" id="1769250"/>
    <lineage>
        <taxon>Bacteria</taxon>
        <taxon>Pseudomonadati</taxon>
        <taxon>Pseudomonadota</taxon>
        <taxon>Betaproteobacteria</taxon>
        <taxon>Burkholderiales</taxon>
        <taxon>Sphaerotilaceae</taxon>
        <taxon>Roseateles</taxon>
    </lineage>
</organism>
<keyword evidence="2" id="KW-1185">Reference proteome</keyword>
<sequence>MAIQHASLGQLIDLKALTEYNAEAQSTSLIKADQLQLLHLLLPAGQRLSEHKLAGELCIQCLAGRVRLDMHGTHLPLSAGQLTMLRASEAHAVVAELDSSLLLTLVHKI</sequence>
<dbReference type="PANTHER" id="PTHR37694:SF1">
    <property type="entry name" value="SLR8022 PROTEIN"/>
    <property type="match status" value="1"/>
</dbReference>
<evidence type="ECO:0008006" key="3">
    <source>
        <dbReference type="Google" id="ProtNLM"/>
    </source>
</evidence>
<accession>A0ABT2YJ63</accession>
<dbReference type="RefSeq" id="WP_263572673.1">
    <property type="nucleotide sequence ID" value="NZ_JAJIRN010000008.1"/>
</dbReference>
<proteinExistence type="predicted"/>
<evidence type="ECO:0000313" key="1">
    <source>
        <dbReference type="EMBL" id="MCV2370094.1"/>
    </source>
</evidence>
<dbReference type="PANTHER" id="PTHR37694">
    <property type="entry name" value="SLR8022 PROTEIN"/>
    <property type="match status" value="1"/>
</dbReference>
<dbReference type="InterPro" id="IPR011051">
    <property type="entry name" value="RmlC_Cupin_sf"/>
</dbReference>
<name>A0ABT2YJ63_9BURK</name>
<protein>
    <recommendedName>
        <fullName evidence="3">Cupin domain-containing protein</fullName>
    </recommendedName>
</protein>
<dbReference type="SUPFAM" id="SSF51182">
    <property type="entry name" value="RmlC-like cupins"/>
    <property type="match status" value="1"/>
</dbReference>
<evidence type="ECO:0000313" key="2">
    <source>
        <dbReference type="Proteomes" id="UP001209701"/>
    </source>
</evidence>